<accession>A0A3A8P1K5</accession>
<protein>
    <submittedName>
        <fullName evidence="1">Uncharacterized protein</fullName>
    </submittedName>
</protein>
<reference evidence="2" key="1">
    <citation type="submission" date="2018-09" db="EMBL/GenBank/DDBJ databases">
        <authorList>
            <person name="Livingstone P.G."/>
            <person name="Whitworth D.E."/>
        </authorList>
    </citation>
    <scope>NUCLEOTIDE SEQUENCE [LARGE SCALE GENOMIC DNA]</scope>
    <source>
        <strain evidence="2">CA040B</strain>
    </source>
</reference>
<organism evidence="1 2">
    <name type="scientific">Corallococcus sicarius</name>
    <dbReference type="NCBI Taxonomy" id="2316726"/>
    <lineage>
        <taxon>Bacteria</taxon>
        <taxon>Pseudomonadati</taxon>
        <taxon>Myxococcota</taxon>
        <taxon>Myxococcia</taxon>
        <taxon>Myxococcales</taxon>
        <taxon>Cystobacterineae</taxon>
        <taxon>Myxococcaceae</taxon>
        <taxon>Corallococcus</taxon>
    </lineage>
</organism>
<gene>
    <name evidence="1" type="ORF">D7X12_07540</name>
</gene>
<keyword evidence="2" id="KW-1185">Reference proteome</keyword>
<sequence>MVTAAGWASATFAAGAADIVCFTVVATTGFAAGAAEDFTMPNRFASCRATPLFAAAVSVLDCCLGAVTPGLPSPIFDMMCPPWV</sequence>
<dbReference type="EMBL" id="RAWG01000033">
    <property type="protein sequence ID" value="RKH45614.1"/>
    <property type="molecule type" value="Genomic_DNA"/>
</dbReference>
<comment type="caution">
    <text evidence="1">The sequence shown here is derived from an EMBL/GenBank/DDBJ whole genome shotgun (WGS) entry which is preliminary data.</text>
</comment>
<name>A0A3A8P1K5_9BACT</name>
<dbReference type="AlphaFoldDB" id="A0A3A8P1K5"/>
<dbReference type="Proteomes" id="UP000273405">
    <property type="component" value="Unassembled WGS sequence"/>
</dbReference>
<evidence type="ECO:0000313" key="2">
    <source>
        <dbReference type="Proteomes" id="UP000273405"/>
    </source>
</evidence>
<evidence type="ECO:0000313" key="1">
    <source>
        <dbReference type="EMBL" id="RKH45614.1"/>
    </source>
</evidence>
<proteinExistence type="predicted"/>